<organism evidence="1 2">
    <name type="scientific">Cohaesibacter celericrescens</name>
    <dbReference type="NCBI Taxonomy" id="2067669"/>
    <lineage>
        <taxon>Bacteria</taxon>
        <taxon>Pseudomonadati</taxon>
        <taxon>Pseudomonadota</taxon>
        <taxon>Alphaproteobacteria</taxon>
        <taxon>Hyphomicrobiales</taxon>
        <taxon>Cohaesibacteraceae</taxon>
    </lineage>
</organism>
<dbReference type="AlphaFoldDB" id="A0A2N5XRI9"/>
<dbReference type="EMBL" id="PKUQ01000021">
    <property type="protein sequence ID" value="PLW77104.1"/>
    <property type="molecule type" value="Genomic_DNA"/>
</dbReference>
<proteinExistence type="predicted"/>
<name>A0A2N5XRI9_9HYPH</name>
<dbReference type="RefSeq" id="WP_101533913.1">
    <property type="nucleotide sequence ID" value="NZ_PKUQ01000021.1"/>
</dbReference>
<comment type="caution">
    <text evidence="1">The sequence shown here is derived from an EMBL/GenBank/DDBJ whole genome shotgun (WGS) entry which is preliminary data.</text>
</comment>
<sequence>MPPYFLPAVQAGVANGEAAQILDPFFYADDGCKPPLAVRIAPTPSSNGQWYSEADDTGIANASIVISSHFQ</sequence>
<dbReference type="Proteomes" id="UP000234881">
    <property type="component" value="Unassembled WGS sequence"/>
</dbReference>
<gene>
    <name evidence="1" type="ORF">C0081_11150</name>
</gene>
<accession>A0A2N5XRI9</accession>
<evidence type="ECO:0000313" key="1">
    <source>
        <dbReference type="EMBL" id="PLW77104.1"/>
    </source>
</evidence>
<keyword evidence="2" id="KW-1185">Reference proteome</keyword>
<evidence type="ECO:0000313" key="2">
    <source>
        <dbReference type="Proteomes" id="UP000234881"/>
    </source>
</evidence>
<protein>
    <submittedName>
        <fullName evidence="1">Uncharacterized protein</fullName>
    </submittedName>
</protein>
<reference evidence="1 2" key="1">
    <citation type="submission" date="2018-01" db="EMBL/GenBank/DDBJ databases">
        <title>The draft genome sequence of Cohaesibacter sp. H1304.</title>
        <authorList>
            <person name="Wang N.-N."/>
            <person name="Du Z.-J."/>
        </authorList>
    </citation>
    <scope>NUCLEOTIDE SEQUENCE [LARGE SCALE GENOMIC DNA]</scope>
    <source>
        <strain evidence="1 2">H1304</strain>
    </source>
</reference>